<dbReference type="InterPro" id="IPR013249">
    <property type="entry name" value="RNA_pol_sigma70_r4_t2"/>
</dbReference>
<protein>
    <submittedName>
        <fullName evidence="8">DNA-directed RNA polymerase sigma-70 factor</fullName>
    </submittedName>
</protein>
<dbReference type="GO" id="GO:0006352">
    <property type="term" value="P:DNA-templated transcription initiation"/>
    <property type="evidence" value="ECO:0007669"/>
    <property type="project" value="InterPro"/>
</dbReference>
<sequence length="200" mass="22690">MALVARLVAGDEACFTQLVERLHGPMQRLARTLVRDQAGAQEIVQETWTVVLDSLPRFEGRASLKTWIFRILTNRARTRATRDKRMVPVAWMEDGGADDESAVSPERFHWWGRWTSAPTSFPSASPEDHVLRKEMGTRLLVELDALPQGQRAVVTLRDVDGCSSEEVCEILGINETNQRVLLHRGRARLRAALEQYLRSE</sequence>
<dbReference type="GO" id="GO:0003677">
    <property type="term" value="F:DNA binding"/>
    <property type="evidence" value="ECO:0007669"/>
    <property type="project" value="UniProtKB-KW"/>
</dbReference>
<dbReference type="EMBL" id="CP012159">
    <property type="protein sequence ID" value="AKT42475.1"/>
    <property type="molecule type" value="Genomic_DNA"/>
</dbReference>
<feature type="domain" description="RNA polymerase sigma-70 region 2" evidence="6">
    <location>
        <begin position="18"/>
        <end position="85"/>
    </location>
</feature>
<evidence type="ECO:0000259" key="6">
    <source>
        <dbReference type="Pfam" id="PF04542"/>
    </source>
</evidence>
<proteinExistence type="inferred from homology"/>
<dbReference type="Pfam" id="PF08281">
    <property type="entry name" value="Sigma70_r4_2"/>
    <property type="match status" value="1"/>
</dbReference>
<dbReference type="PANTHER" id="PTHR43133">
    <property type="entry name" value="RNA POLYMERASE ECF-TYPE SIGMA FACTO"/>
    <property type="match status" value="1"/>
</dbReference>
<dbReference type="SUPFAM" id="SSF88946">
    <property type="entry name" value="Sigma2 domain of RNA polymerase sigma factors"/>
    <property type="match status" value="1"/>
</dbReference>
<dbReference type="InterPro" id="IPR014284">
    <property type="entry name" value="RNA_pol_sigma-70_dom"/>
</dbReference>
<dbReference type="Pfam" id="PF04542">
    <property type="entry name" value="Sigma70_r2"/>
    <property type="match status" value="1"/>
</dbReference>
<evidence type="ECO:0000313" key="9">
    <source>
        <dbReference type="Proteomes" id="UP000067626"/>
    </source>
</evidence>
<dbReference type="AlphaFoldDB" id="A0A0K1ENG1"/>
<dbReference type="Gene3D" id="1.10.10.10">
    <property type="entry name" value="Winged helix-like DNA-binding domain superfamily/Winged helix DNA-binding domain"/>
    <property type="match status" value="1"/>
</dbReference>
<evidence type="ECO:0000256" key="5">
    <source>
        <dbReference type="ARBA" id="ARBA00023163"/>
    </source>
</evidence>
<dbReference type="CDD" id="cd06171">
    <property type="entry name" value="Sigma70_r4"/>
    <property type="match status" value="1"/>
</dbReference>
<keyword evidence="5" id="KW-0804">Transcription</keyword>
<evidence type="ECO:0000313" key="8">
    <source>
        <dbReference type="EMBL" id="AKT42475.1"/>
    </source>
</evidence>
<dbReference type="KEGG" id="ccro:CMC5_067010"/>
<dbReference type="InterPro" id="IPR013324">
    <property type="entry name" value="RNA_pol_sigma_r3/r4-like"/>
</dbReference>
<evidence type="ECO:0000256" key="1">
    <source>
        <dbReference type="ARBA" id="ARBA00010641"/>
    </source>
</evidence>
<keyword evidence="3" id="KW-0731">Sigma factor</keyword>
<keyword evidence="9" id="KW-1185">Reference proteome</keyword>
<feature type="domain" description="RNA polymerase sigma factor 70 region 4 type 2" evidence="7">
    <location>
        <begin position="139"/>
        <end position="189"/>
    </location>
</feature>
<gene>
    <name evidence="8" type="ORF">CMC5_067010</name>
</gene>
<evidence type="ECO:0000256" key="2">
    <source>
        <dbReference type="ARBA" id="ARBA00023015"/>
    </source>
</evidence>
<organism evidence="8 9">
    <name type="scientific">Chondromyces crocatus</name>
    <dbReference type="NCBI Taxonomy" id="52"/>
    <lineage>
        <taxon>Bacteria</taxon>
        <taxon>Pseudomonadati</taxon>
        <taxon>Myxococcota</taxon>
        <taxon>Polyangia</taxon>
        <taxon>Polyangiales</taxon>
        <taxon>Polyangiaceae</taxon>
        <taxon>Chondromyces</taxon>
    </lineage>
</organism>
<dbReference type="GO" id="GO:0000428">
    <property type="term" value="C:DNA-directed RNA polymerase complex"/>
    <property type="evidence" value="ECO:0007669"/>
    <property type="project" value="UniProtKB-KW"/>
</dbReference>
<keyword evidence="8" id="KW-0240">DNA-directed RNA polymerase</keyword>
<accession>A0A0K1ENG1</accession>
<dbReference type="OrthoDB" id="9780326at2"/>
<dbReference type="InterPro" id="IPR039425">
    <property type="entry name" value="RNA_pol_sigma-70-like"/>
</dbReference>
<dbReference type="InterPro" id="IPR013325">
    <property type="entry name" value="RNA_pol_sigma_r2"/>
</dbReference>
<reference evidence="8 9" key="1">
    <citation type="submission" date="2015-07" db="EMBL/GenBank/DDBJ databases">
        <title>Genome analysis of myxobacterium Chondromyces crocatus Cm c5 reveals a high potential for natural compound synthesis and the genetic basis for the loss of fruiting body formation.</title>
        <authorList>
            <person name="Zaburannyi N."/>
            <person name="Bunk B."/>
            <person name="Maier J."/>
            <person name="Overmann J."/>
            <person name="Mueller R."/>
        </authorList>
    </citation>
    <scope>NUCLEOTIDE SEQUENCE [LARGE SCALE GENOMIC DNA]</scope>
    <source>
        <strain evidence="8 9">Cm c5</strain>
    </source>
</reference>
<keyword evidence="4" id="KW-0238">DNA-binding</keyword>
<dbReference type="InterPro" id="IPR007627">
    <property type="entry name" value="RNA_pol_sigma70_r2"/>
</dbReference>
<dbReference type="SUPFAM" id="SSF88659">
    <property type="entry name" value="Sigma3 and sigma4 domains of RNA polymerase sigma factors"/>
    <property type="match status" value="1"/>
</dbReference>
<evidence type="ECO:0000256" key="4">
    <source>
        <dbReference type="ARBA" id="ARBA00023125"/>
    </source>
</evidence>
<dbReference type="STRING" id="52.CMC5_067010"/>
<comment type="similarity">
    <text evidence="1">Belongs to the sigma-70 factor family. ECF subfamily.</text>
</comment>
<name>A0A0K1ENG1_CHOCO</name>
<evidence type="ECO:0000256" key="3">
    <source>
        <dbReference type="ARBA" id="ARBA00023082"/>
    </source>
</evidence>
<dbReference type="PANTHER" id="PTHR43133:SF8">
    <property type="entry name" value="RNA POLYMERASE SIGMA FACTOR HI_1459-RELATED"/>
    <property type="match status" value="1"/>
</dbReference>
<dbReference type="NCBIfam" id="TIGR02937">
    <property type="entry name" value="sigma70-ECF"/>
    <property type="match status" value="1"/>
</dbReference>
<dbReference type="Gene3D" id="1.10.1740.10">
    <property type="match status" value="1"/>
</dbReference>
<dbReference type="Proteomes" id="UP000067626">
    <property type="component" value="Chromosome"/>
</dbReference>
<dbReference type="InterPro" id="IPR036388">
    <property type="entry name" value="WH-like_DNA-bd_sf"/>
</dbReference>
<dbReference type="GO" id="GO:0016987">
    <property type="term" value="F:sigma factor activity"/>
    <property type="evidence" value="ECO:0007669"/>
    <property type="project" value="UniProtKB-KW"/>
</dbReference>
<keyword evidence="2" id="KW-0805">Transcription regulation</keyword>
<evidence type="ECO:0000259" key="7">
    <source>
        <dbReference type="Pfam" id="PF08281"/>
    </source>
</evidence>